<dbReference type="PANTHER" id="PTHR11360">
    <property type="entry name" value="MONOCARBOXYLATE TRANSPORTER"/>
    <property type="match status" value="1"/>
</dbReference>
<dbReference type="EMBL" id="JAMLDX010000009">
    <property type="protein sequence ID" value="MCP3731218.1"/>
    <property type="molecule type" value="Genomic_DNA"/>
</dbReference>
<dbReference type="PANTHER" id="PTHR11360:SF284">
    <property type="entry name" value="EG:103B4.3 PROTEIN-RELATED"/>
    <property type="match status" value="1"/>
</dbReference>
<dbReference type="GO" id="GO:0022857">
    <property type="term" value="F:transmembrane transporter activity"/>
    <property type="evidence" value="ECO:0007669"/>
    <property type="project" value="InterPro"/>
</dbReference>
<proteinExistence type="predicted"/>
<evidence type="ECO:0000256" key="3">
    <source>
        <dbReference type="ARBA" id="ARBA00023136"/>
    </source>
</evidence>
<keyword evidence="3 4" id="KW-0472">Membrane</keyword>
<evidence type="ECO:0000259" key="5">
    <source>
        <dbReference type="PROSITE" id="PS50850"/>
    </source>
</evidence>
<keyword evidence="1 4" id="KW-0812">Transmembrane</keyword>
<feature type="transmembrane region" description="Helical" evidence="4">
    <location>
        <begin position="232"/>
        <end position="252"/>
    </location>
</feature>
<feature type="transmembrane region" description="Helical" evidence="4">
    <location>
        <begin position="182"/>
        <end position="202"/>
    </location>
</feature>
<feature type="transmembrane region" description="Helical" evidence="4">
    <location>
        <begin position="320"/>
        <end position="343"/>
    </location>
</feature>
<keyword evidence="2 4" id="KW-1133">Transmembrane helix</keyword>
<dbReference type="AlphaFoldDB" id="A0A9X2KQ01"/>
<feature type="transmembrane region" description="Helical" evidence="4">
    <location>
        <begin position="297"/>
        <end position="314"/>
    </location>
</feature>
<organism evidence="6 7">
    <name type="scientific">Sphingomonas tagetis</name>
    <dbReference type="NCBI Taxonomy" id="2949092"/>
    <lineage>
        <taxon>Bacteria</taxon>
        <taxon>Pseudomonadati</taxon>
        <taxon>Pseudomonadota</taxon>
        <taxon>Alphaproteobacteria</taxon>
        <taxon>Sphingomonadales</taxon>
        <taxon>Sphingomonadaceae</taxon>
        <taxon>Sphingomonas</taxon>
    </lineage>
</organism>
<keyword evidence="7" id="KW-1185">Reference proteome</keyword>
<dbReference type="InterPro" id="IPR050327">
    <property type="entry name" value="Proton-linked_MCT"/>
</dbReference>
<reference evidence="6" key="1">
    <citation type="submission" date="2022-05" db="EMBL/GenBank/DDBJ databases">
        <title>Sphingomonas sp. strain MG17 Genome sequencing and assembly.</title>
        <authorList>
            <person name="Kim I."/>
        </authorList>
    </citation>
    <scope>NUCLEOTIDE SEQUENCE</scope>
    <source>
        <strain evidence="6">MG17</strain>
    </source>
</reference>
<evidence type="ECO:0000313" key="7">
    <source>
        <dbReference type="Proteomes" id="UP001139451"/>
    </source>
</evidence>
<protein>
    <submittedName>
        <fullName evidence="6">MFS transporter</fullName>
    </submittedName>
</protein>
<feature type="transmembrane region" description="Helical" evidence="4">
    <location>
        <begin position="150"/>
        <end position="170"/>
    </location>
</feature>
<accession>A0A9X2KQ01</accession>
<dbReference type="InterPro" id="IPR020846">
    <property type="entry name" value="MFS_dom"/>
</dbReference>
<evidence type="ECO:0000256" key="2">
    <source>
        <dbReference type="ARBA" id="ARBA00022989"/>
    </source>
</evidence>
<dbReference type="SUPFAM" id="SSF103473">
    <property type="entry name" value="MFS general substrate transporter"/>
    <property type="match status" value="1"/>
</dbReference>
<feature type="transmembrane region" description="Helical" evidence="4">
    <location>
        <begin position="24"/>
        <end position="48"/>
    </location>
</feature>
<gene>
    <name evidence="6" type="ORF">M9978_12350</name>
</gene>
<dbReference type="RefSeq" id="WP_254293610.1">
    <property type="nucleotide sequence ID" value="NZ_JAMLDX010000009.1"/>
</dbReference>
<dbReference type="Proteomes" id="UP001139451">
    <property type="component" value="Unassembled WGS sequence"/>
</dbReference>
<sequence>MLTAQAEPIDDAPRGAADEWWQSWPLLAVATLACAMSTVGFITVGALLRTIQNDTGWTRVEITSAGLIICLATFLIAPWAGRLVDRYGVRKVAIGSCAAFGLCQASVGVSTNSVWSWVATWTLASVAMQRITPNIWAAAVVPRFRVSRGLALGVTMAGVGVANLIIPFVCAIVAERLGWREVYLLIGGFTLVVVLPLLYLVLPRSEAAAAVLNPKGVEEAGTSLAGALSGTMLWRLALAVLIVSGSVGFLNLSMQEILRDRGMTVLAAAAVASLYGPAQIVGRLGAGFLLDRMRGNVLAAALFLLPAGGCALLLGSTSPVLIVIPPILAGLAAGVEIDVIAYLTSRYFGLRHYGAIYGLLFGVFSVAFGLAPLLGSALRDAYGDYGFALVAPLVALPVASLLMATLGRYRY</sequence>
<feature type="domain" description="Major facilitator superfamily (MFS) profile" evidence="5">
    <location>
        <begin position="26"/>
        <end position="409"/>
    </location>
</feature>
<feature type="transmembrane region" description="Helical" evidence="4">
    <location>
        <begin position="386"/>
        <end position="406"/>
    </location>
</feature>
<dbReference type="InterPro" id="IPR011701">
    <property type="entry name" value="MFS"/>
</dbReference>
<name>A0A9X2KQ01_9SPHN</name>
<dbReference type="Gene3D" id="1.20.1250.20">
    <property type="entry name" value="MFS general substrate transporter like domains"/>
    <property type="match status" value="1"/>
</dbReference>
<feature type="transmembrane region" description="Helical" evidence="4">
    <location>
        <begin position="355"/>
        <end position="374"/>
    </location>
</feature>
<feature type="transmembrane region" description="Helical" evidence="4">
    <location>
        <begin position="60"/>
        <end position="80"/>
    </location>
</feature>
<comment type="caution">
    <text evidence="6">The sequence shown here is derived from an EMBL/GenBank/DDBJ whole genome shotgun (WGS) entry which is preliminary data.</text>
</comment>
<dbReference type="Pfam" id="PF07690">
    <property type="entry name" value="MFS_1"/>
    <property type="match status" value="1"/>
</dbReference>
<dbReference type="PROSITE" id="PS50850">
    <property type="entry name" value="MFS"/>
    <property type="match status" value="1"/>
</dbReference>
<evidence type="ECO:0000256" key="1">
    <source>
        <dbReference type="ARBA" id="ARBA00022692"/>
    </source>
</evidence>
<dbReference type="InterPro" id="IPR036259">
    <property type="entry name" value="MFS_trans_sf"/>
</dbReference>
<evidence type="ECO:0000313" key="6">
    <source>
        <dbReference type="EMBL" id="MCP3731218.1"/>
    </source>
</evidence>
<evidence type="ECO:0000256" key="4">
    <source>
        <dbReference type="SAM" id="Phobius"/>
    </source>
</evidence>